<dbReference type="AlphaFoldDB" id="A0A392U238"/>
<reference evidence="1 2" key="1">
    <citation type="journal article" date="2018" name="Front. Plant Sci.">
        <title>Red Clover (Trifolium pratense) and Zigzag Clover (T. medium) - A Picture of Genomic Similarities and Differences.</title>
        <authorList>
            <person name="Dluhosova J."/>
            <person name="Istvanek J."/>
            <person name="Nedelnik J."/>
            <person name="Repkova J."/>
        </authorList>
    </citation>
    <scope>NUCLEOTIDE SEQUENCE [LARGE SCALE GENOMIC DNA]</scope>
    <source>
        <strain evidence="2">cv. 10/8</strain>
        <tissue evidence="1">Leaf</tissue>
    </source>
</reference>
<proteinExistence type="predicted"/>
<evidence type="ECO:0000313" key="1">
    <source>
        <dbReference type="EMBL" id="MCI66456.1"/>
    </source>
</evidence>
<protein>
    <submittedName>
        <fullName evidence="1">Uncharacterized protein</fullName>
    </submittedName>
</protein>
<name>A0A392U238_9FABA</name>
<keyword evidence="2" id="KW-1185">Reference proteome</keyword>
<dbReference type="Proteomes" id="UP000265520">
    <property type="component" value="Unassembled WGS sequence"/>
</dbReference>
<accession>A0A392U238</accession>
<organism evidence="1 2">
    <name type="scientific">Trifolium medium</name>
    <dbReference type="NCBI Taxonomy" id="97028"/>
    <lineage>
        <taxon>Eukaryota</taxon>
        <taxon>Viridiplantae</taxon>
        <taxon>Streptophyta</taxon>
        <taxon>Embryophyta</taxon>
        <taxon>Tracheophyta</taxon>
        <taxon>Spermatophyta</taxon>
        <taxon>Magnoliopsida</taxon>
        <taxon>eudicotyledons</taxon>
        <taxon>Gunneridae</taxon>
        <taxon>Pentapetalae</taxon>
        <taxon>rosids</taxon>
        <taxon>fabids</taxon>
        <taxon>Fabales</taxon>
        <taxon>Fabaceae</taxon>
        <taxon>Papilionoideae</taxon>
        <taxon>50 kb inversion clade</taxon>
        <taxon>NPAAA clade</taxon>
        <taxon>Hologalegina</taxon>
        <taxon>IRL clade</taxon>
        <taxon>Trifolieae</taxon>
        <taxon>Trifolium</taxon>
    </lineage>
</organism>
<feature type="non-terminal residue" evidence="1">
    <location>
        <position position="1"/>
    </location>
</feature>
<evidence type="ECO:0000313" key="2">
    <source>
        <dbReference type="Proteomes" id="UP000265520"/>
    </source>
</evidence>
<sequence length="71" mass="8104">SQHRTTRPAVCLRVAQTFLRGAQQPGRNWKELRVAQQELRVTQGPGEKAARGAAELREAQRSAQFCRKRDF</sequence>
<dbReference type="EMBL" id="LXQA010695774">
    <property type="protein sequence ID" value="MCI66456.1"/>
    <property type="molecule type" value="Genomic_DNA"/>
</dbReference>
<comment type="caution">
    <text evidence="1">The sequence shown here is derived from an EMBL/GenBank/DDBJ whole genome shotgun (WGS) entry which is preliminary data.</text>
</comment>